<gene>
    <name evidence="2" type="ORF">CDL15_Pgr023559</name>
</gene>
<reference evidence="3" key="1">
    <citation type="journal article" date="2017" name="Plant J.">
        <title>The pomegranate (Punica granatum L.) genome and the genomics of punicalagin biosynthesis.</title>
        <authorList>
            <person name="Qin G."/>
            <person name="Xu C."/>
            <person name="Ming R."/>
            <person name="Tang H."/>
            <person name="Guyot R."/>
            <person name="Kramer E.M."/>
            <person name="Hu Y."/>
            <person name="Yi X."/>
            <person name="Qi Y."/>
            <person name="Xu X."/>
            <person name="Gao Z."/>
            <person name="Pan H."/>
            <person name="Jian J."/>
            <person name="Tian Y."/>
            <person name="Yue Z."/>
            <person name="Xu Y."/>
        </authorList>
    </citation>
    <scope>NUCLEOTIDE SEQUENCE [LARGE SCALE GENOMIC DNA]</scope>
    <source>
        <strain evidence="3">cv. Dabenzi</strain>
    </source>
</reference>
<accession>A0A218W6U8</accession>
<evidence type="ECO:0000256" key="1">
    <source>
        <dbReference type="SAM" id="MobiDB-lite"/>
    </source>
</evidence>
<feature type="compositionally biased region" description="Acidic residues" evidence="1">
    <location>
        <begin position="65"/>
        <end position="77"/>
    </location>
</feature>
<sequence>MRKIEAAERRDGAQARNELNQQSVGFPGRGRANLGSIWRCRKREAMQAWLRNGNPPEKIVREGRDDEEEEEREANSV</sequence>
<feature type="compositionally biased region" description="Basic and acidic residues" evidence="1">
    <location>
        <begin position="1"/>
        <end position="13"/>
    </location>
</feature>
<dbReference type="Proteomes" id="UP000197138">
    <property type="component" value="Unassembled WGS sequence"/>
</dbReference>
<comment type="caution">
    <text evidence="2">The sequence shown here is derived from an EMBL/GenBank/DDBJ whole genome shotgun (WGS) entry which is preliminary data.</text>
</comment>
<dbReference type="AlphaFoldDB" id="A0A218W6U8"/>
<protein>
    <submittedName>
        <fullName evidence="2">Uncharacterized protein</fullName>
    </submittedName>
</protein>
<feature type="region of interest" description="Disordered" evidence="1">
    <location>
        <begin position="54"/>
        <end position="77"/>
    </location>
</feature>
<dbReference type="EMBL" id="MTKT01004950">
    <property type="protein sequence ID" value="OWM68594.1"/>
    <property type="molecule type" value="Genomic_DNA"/>
</dbReference>
<organism evidence="2 3">
    <name type="scientific">Punica granatum</name>
    <name type="common">Pomegranate</name>
    <dbReference type="NCBI Taxonomy" id="22663"/>
    <lineage>
        <taxon>Eukaryota</taxon>
        <taxon>Viridiplantae</taxon>
        <taxon>Streptophyta</taxon>
        <taxon>Embryophyta</taxon>
        <taxon>Tracheophyta</taxon>
        <taxon>Spermatophyta</taxon>
        <taxon>Magnoliopsida</taxon>
        <taxon>eudicotyledons</taxon>
        <taxon>Gunneridae</taxon>
        <taxon>Pentapetalae</taxon>
        <taxon>rosids</taxon>
        <taxon>malvids</taxon>
        <taxon>Myrtales</taxon>
        <taxon>Lythraceae</taxon>
        <taxon>Punica</taxon>
    </lineage>
</organism>
<evidence type="ECO:0000313" key="3">
    <source>
        <dbReference type="Proteomes" id="UP000197138"/>
    </source>
</evidence>
<evidence type="ECO:0000313" key="2">
    <source>
        <dbReference type="EMBL" id="OWM68594.1"/>
    </source>
</evidence>
<proteinExistence type="predicted"/>
<feature type="region of interest" description="Disordered" evidence="1">
    <location>
        <begin position="1"/>
        <end position="31"/>
    </location>
</feature>
<name>A0A218W6U8_PUNGR</name>